<reference evidence="1 2" key="1">
    <citation type="submission" date="2019-05" db="EMBL/GenBank/DDBJ databases">
        <title>Pseudomonas sp. SC006 isolated from lettuce that can produce HBGAs.</title>
        <authorList>
            <person name="Wang D."/>
            <person name="Liao N."/>
            <person name="Liu D."/>
            <person name="Zhang Z."/>
            <person name="Zou S."/>
        </authorList>
    </citation>
    <scope>NUCLEOTIDE SEQUENCE [LARGE SCALE GENOMIC DNA]</scope>
    <source>
        <strain evidence="1 2">SC006</strain>
    </source>
</reference>
<dbReference type="PANTHER" id="PTHR47197:SF3">
    <property type="entry name" value="DIHYDRO-HEME D1 DEHYDROGENASE"/>
    <property type="match status" value="1"/>
</dbReference>
<dbReference type="AlphaFoldDB" id="A0A5R8ZHW1"/>
<dbReference type="InterPro" id="IPR011048">
    <property type="entry name" value="Haem_d1_sf"/>
</dbReference>
<organism evidence="1 2">
    <name type="scientific">Pseudomonas mosselii</name>
    <dbReference type="NCBI Taxonomy" id="78327"/>
    <lineage>
        <taxon>Bacteria</taxon>
        <taxon>Pseudomonadati</taxon>
        <taxon>Pseudomonadota</taxon>
        <taxon>Gammaproteobacteria</taxon>
        <taxon>Pseudomonadales</taxon>
        <taxon>Pseudomonadaceae</taxon>
        <taxon>Pseudomonas</taxon>
    </lineage>
</organism>
<evidence type="ECO:0000313" key="2">
    <source>
        <dbReference type="Proteomes" id="UP000309819"/>
    </source>
</evidence>
<dbReference type="Pfam" id="PF10282">
    <property type="entry name" value="Lactonase"/>
    <property type="match status" value="1"/>
</dbReference>
<sequence length="658" mass="71362">MKRRMHPAYIGMLLGWALIGLGVAYEKLWCDPRELLQQTPDPDTQHRLSRDGVTVEFEAHPLTPGPLREGDFASIRFKVSDQSSGKPLSGMAPGAWLDPAQSAPAGDRDSSCKARVALFLKSSIGARPLLDLNSYFLLMMNKDASLTVIDPTVSVGGITSTLARIELPGRPMDWVASADDKQVFVSMPERNQVALIDTDTFTRVATLQAGEQPFRVALQPDQRQLWVGNNSSDPSKGGVSVIDVPSRTPLKSFITGAGHHEIAFSADSRYAFVSNRDAGTLSVIDIAEMRLLKTLEAGPHPLSVSYSALSQAVYVVDGQQGTVRVFDARRHQLRHTLQAEPGLGPMRFSRDGRFGVVLNTLESQALVIDASNDQLIHRIPVAAEPYQLTFTKGYAYVRGLASPKVSMINLSSLGQGRAPIVQGFEAGPAAPRQAGDLPLAQGLSVSRDDNAVFVVNPVDNTTYFYAEGMNAPMSGYNNRGHQARAAIVVDRSLREVAPGVYGSTIKLPAAGAFDVAFLLNQPQIIHCFSTEVAALPQTARRQGLHAEFLDTAQPLQQHDPFVARVRILSDDGQPRLGLDDLSLRYFLAPSSLPRNLPLTEVGEGVYQASLQLAEAGAWYLHVQSPSLGRKFAEDNYTSLRVLPAATPTASQGEPRSVR</sequence>
<dbReference type="InterPro" id="IPR015943">
    <property type="entry name" value="WD40/YVTN_repeat-like_dom_sf"/>
</dbReference>
<evidence type="ECO:0000313" key="1">
    <source>
        <dbReference type="EMBL" id="TLP65358.1"/>
    </source>
</evidence>
<dbReference type="PANTHER" id="PTHR47197">
    <property type="entry name" value="PROTEIN NIRF"/>
    <property type="match status" value="1"/>
</dbReference>
<keyword evidence="2" id="KW-1185">Reference proteome</keyword>
<accession>A0A5R8ZHW1</accession>
<gene>
    <name evidence="1" type="ORF">FEM01_04065</name>
</gene>
<dbReference type="InterPro" id="IPR019405">
    <property type="entry name" value="Lactonase_7-beta_prop"/>
</dbReference>
<protein>
    <submittedName>
        <fullName evidence="1">Cytochrome D1</fullName>
    </submittedName>
</protein>
<proteinExistence type="predicted"/>
<dbReference type="EMBL" id="VAUO01000001">
    <property type="protein sequence ID" value="TLP65358.1"/>
    <property type="molecule type" value="Genomic_DNA"/>
</dbReference>
<dbReference type="InterPro" id="IPR051200">
    <property type="entry name" value="Host-pathogen_enzymatic-act"/>
</dbReference>
<dbReference type="SUPFAM" id="SSF51004">
    <property type="entry name" value="C-terminal (heme d1) domain of cytochrome cd1-nitrite reductase"/>
    <property type="match status" value="1"/>
</dbReference>
<name>A0A5R8ZHW1_9PSED</name>
<comment type="caution">
    <text evidence="1">The sequence shown here is derived from an EMBL/GenBank/DDBJ whole genome shotgun (WGS) entry which is preliminary data.</text>
</comment>
<dbReference type="RefSeq" id="WP_138217981.1">
    <property type="nucleotide sequence ID" value="NZ_VAUO01000001.1"/>
</dbReference>
<dbReference type="OrthoDB" id="5558583at2"/>
<dbReference type="Gene3D" id="2.130.10.10">
    <property type="entry name" value="YVTN repeat-like/Quinoprotein amine dehydrogenase"/>
    <property type="match status" value="1"/>
</dbReference>
<dbReference type="Proteomes" id="UP000309819">
    <property type="component" value="Unassembled WGS sequence"/>
</dbReference>